<evidence type="ECO:0000256" key="1">
    <source>
        <dbReference type="SAM" id="Phobius"/>
    </source>
</evidence>
<keyword evidence="1" id="KW-1133">Transmembrane helix</keyword>
<sequence length="112" mass="12872">MKKFIKNLLEGILRTVLSGFLFLVIIWSIAITAILTWGMIEEFTFNPGISKADVLLAKISDPFALMFQNIFAFMGLIIVFGFPIAYLIEKNKELKIIETLKKLRVKLYLKDK</sequence>
<proteinExistence type="predicted"/>
<dbReference type="AlphaFoldDB" id="A0A382IMT0"/>
<keyword evidence="1" id="KW-0472">Membrane</keyword>
<gene>
    <name evidence="2" type="ORF">METZ01_LOCUS252845</name>
</gene>
<reference evidence="2" key="1">
    <citation type="submission" date="2018-05" db="EMBL/GenBank/DDBJ databases">
        <authorList>
            <person name="Lanie J.A."/>
            <person name="Ng W.-L."/>
            <person name="Kazmierczak K.M."/>
            <person name="Andrzejewski T.M."/>
            <person name="Davidsen T.M."/>
            <person name="Wayne K.J."/>
            <person name="Tettelin H."/>
            <person name="Glass J.I."/>
            <person name="Rusch D."/>
            <person name="Podicherti R."/>
            <person name="Tsui H.-C.T."/>
            <person name="Winkler M.E."/>
        </authorList>
    </citation>
    <scope>NUCLEOTIDE SEQUENCE</scope>
</reference>
<protein>
    <submittedName>
        <fullName evidence="2">Uncharacterized protein</fullName>
    </submittedName>
</protein>
<keyword evidence="1" id="KW-0812">Transmembrane</keyword>
<evidence type="ECO:0000313" key="2">
    <source>
        <dbReference type="EMBL" id="SVB99991.1"/>
    </source>
</evidence>
<dbReference type="EMBL" id="UINC01067882">
    <property type="protein sequence ID" value="SVB99991.1"/>
    <property type="molecule type" value="Genomic_DNA"/>
</dbReference>
<name>A0A382IMT0_9ZZZZ</name>
<accession>A0A382IMT0</accession>
<feature type="transmembrane region" description="Helical" evidence="1">
    <location>
        <begin position="70"/>
        <end position="88"/>
    </location>
</feature>
<feature type="transmembrane region" description="Helical" evidence="1">
    <location>
        <begin position="12"/>
        <end position="40"/>
    </location>
</feature>
<organism evidence="2">
    <name type="scientific">marine metagenome</name>
    <dbReference type="NCBI Taxonomy" id="408172"/>
    <lineage>
        <taxon>unclassified sequences</taxon>
        <taxon>metagenomes</taxon>
        <taxon>ecological metagenomes</taxon>
    </lineage>
</organism>